<keyword evidence="2" id="KW-1133">Transmembrane helix</keyword>
<keyword evidence="2" id="KW-0472">Membrane</keyword>
<dbReference type="Proteomes" id="UP000838412">
    <property type="component" value="Chromosome 12"/>
</dbReference>
<feature type="transmembrane region" description="Helical" evidence="2">
    <location>
        <begin position="100"/>
        <end position="122"/>
    </location>
</feature>
<evidence type="ECO:0000313" key="3">
    <source>
        <dbReference type="EMBL" id="CAH1242309.1"/>
    </source>
</evidence>
<evidence type="ECO:0000256" key="1">
    <source>
        <dbReference type="SAM" id="MobiDB-lite"/>
    </source>
</evidence>
<organism evidence="3 4">
    <name type="scientific">Branchiostoma lanceolatum</name>
    <name type="common">Common lancelet</name>
    <name type="synonym">Amphioxus lanceolatum</name>
    <dbReference type="NCBI Taxonomy" id="7740"/>
    <lineage>
        <taxon>Eukaryota</taxon>
        <taxon>Metazoa</taxon>
        <taxon>Chordata</taxon>
        <taxon>Cephalochordata</taxon>
        <taxon>Leptocardii</taxon>
        <taxon>Amphioxiformes</taxon>
        <taxon>Branchiostomatidae</taxon>
        <taxon>Branchiostoma</taxon>
    </lineage>
</organism>
<dbReference type="EMBL" id="OV696697">
    <property type="protein sequence ID" value="CAH1242309.1"/>
    <property type="molecule type" value="Genomic_DNA"/>
</dbReference>
<reference evidence="3" key="1">
    <citation type="submission" date="2022-01" db="EMBL/GenBank/DDBJ databases">
        <authorList>
            <person name="Braso-Vives M."/>
        </authorList>
    </citation>
    <scope>NUCLEOTIDE SEQUENCE</scope>
</reference>
<feature type="region of interest" description="Disordered" evidence="1">
    <location>
        <begin position="137"/>
        <end position="161"/>
    </location>
</feature>
<gene>
    <name evidence="3" type="primary">Hypp6566</name>
    <name evidence="3" type="ORF">BLAG_LOCUS5613</name>
</gene>
<proteinExistence type="predicted"/>
<accession>A0A8K0E761</accession>
<evidence type="ECO:0000313" key="4">
    <source>
        <dbReference type="Proteomes" id="UP000838412"/>
    </source>
</evidence>
<sequence>MWTTRGMGPLGCGGQEKSHVWKSVDLSLELSEPGPEGRSERGTRGIVVTTLVAEDIRCVLAEGAGSGRYAVCDGCRGQDLRAEASGGPVESRIMRSIYTVALNVIFSFTILLHACFGFPASVEKHVAHSRLQGTMLSSNSSGASINSPASTPRSRDDTSELRTERDRLCLCFSRSREHGTMCGNMNVIKANNAKKGPHKDFNSFREFVDKDTDEMILTCTMEHFGMETMEDLQKKTCFPANIRQVDKTGLAGRASRPDR</sequence>
<keyword evidence="4" id="KW-1185">Reference proteome</keyword>
<dbReference type="AlphaFoldDB" id="A0A8K0E761"/>
<protein>
    <submittedName>
        <fullName evidence="3">Hypp6566 protein</fullName>
    </submittedName>
</protein>
<feature type="compositionally biased region" description="Low complexity" evidence="1">
    <location>
        <begin position="137"/>
        <end position="150"/>
    </location>
</feature>
<name>A0A8K0E761_BRALA</name>
<evidence type="ECO:0000256" key="2">
    <source>
        <dbReference type="SAM" id="Phobius"/>
    </source>
</evidence>
<keyword evidence="2" id="KW-0812">Transmembrane</keyword>